<dbReference type="AlphaFoldDB" id="A0A6B0YWE5"/>
<organism evidence="1">
    <name type="scientific">Caldilineaceae bacterium SB0664_bin_27</name>
    <dbReference type="NCBI Taxonomy" id="2605260"/>
    <lineage>
        <taxon>Bacteria</taxon>
        <taxon>Bacillati</taxon>
        <taxon>Chloroflexota</taxon>
        <taxon>Caldilineae</taxon>
        <taxon>Caldilineales</taxon>
        <taxon>Caldilineaceae</taxon>
    </lineage>
</organism>
<proteinExistence type="predicted"/>
<dbReference type="SUPFAM" id="SSF75005">
    <property type="entry name" value="Arabinanase/levansucrase/invertase"/>
    <property type="match status" value="1"/>
</dbReference>
<dbReference type="InterPro" id="IPR023296">
    <property type="entry name" value="Glyco_hydro_beta-prop_sf"/>
</dbReference>
<sequence length="532" mass="61199">MRDLSRDSTQLYVKEFTQTFLDNVLIESVQDVTRRWHRPERRLDTPLISKDRPWEHVPYFTYSNYCVLRDPQDGLFKCWYEDMAGKPAPEPIPNNPFGTFSRQLYAESEDGIHWVKPELGVYELYEHKTNIVLGDSDFGQVHSMNVVLDPHPSRPDERFRALFSHMRNDEVASFHNIRCARSPDGIHWTVYDELPSIGILGSKLDDVSALFYDEYAREFVQNTRHVMMVAAGAVNMRNPRNRRSFTITNEPHNFAAYSQRRVFQCRSHDFLHWSEPVLVAAADDEEDNLDDSFYGMAQFKVGNLHLATVGVFQAVDNEMEVQLMMSRDGLRWRRTGKRQPFLAPRGEGYWDAYMVSLVSPPIEMGDELWFYHGGTNYHHDFFLSGARENLDHPEARDPLNARFGLGLATLRKDGYAGLFANRYREGMVVTRPLVSLGTKLVINARCAPGGSVRVEVADRYDEPLEPCLKESCDPFTGDSVSHTVTWTGSPDIPAGTGSRWGGPGERTYWRKLRFFLRDAELFSFHFEDPVEA</sequence>
<evidence type="ECO:0000313" key="1">
    <source>
        <dbReference type="EMBL" id="MXY93698.1"/>
    </source>
</evidence>
<name>A0A6B0YWE5_9CHLR</name>
<comment type="caution">
    <text evidence="1">The sequence shown here is derived from an EMBL/GenBank/DDBJ whole genome shotgun (WGS) entry which is preliminary data.</text>
</comment>
<protein>
    <submittedName>
        <fullName evidence="1">Uncharacterized protein</fullName>
    </submittedName>
</protein>
<gene>
    <name evidence="1" type="ORF">F4Y42_09640</name>
</gene>
<accession>A0A6B0YWE5</accession>
<reference evidence="1" key="1">
    <citation type="submission" date="2019-09" db="EMBL/GenBank/DDBJ databases">
        <title>Characterisation of the sponge microbiome using genome-centric metagenomics.</title>
        <authorList>
            <person name="Engelberts J.P."/>
            <person name="Robbins S.J."/>
            <person name="De Goeij J.M."/>
            <person name="Aranda M."/>
            <person name="Bell S.C."/>
            <person name="Webster N.S."/>
        </authorList>
    </citation>
    <scope>NUCLEOTIDE SEQUENCE</scope>
    <source>
        <strain evidence="1">SB0664_bin_27</strain>
    </source>
</reference>
<dbReference type="EMBL" id="VXRG01000080">
    <property type="protein sequence ID" value="MXY93698.1"/>
    <property type="molecule type" value="Genomic_DNA"/>
</dbReference>
<dbReference type="Gene3D" id="2.115.10.20">
    <property type="entry name" value="Glycosyl hydrolase domain, family 43"/>
    <property type="match status" value="2"/>
</dbReference>